<feature type="region of interest" description="Disordered" evidence="7">
    <location>
        <begin position="188"/>
        <end position="217"/>
    </location>
</feature>
<feature type="compositionally biased region" description="Polar residues" evidence="7">
    <location>
        <begin position="556"/>
        <end position="568"/>
    </location>
</feature>
<evidence type="ECO:0000256" key="2">
    <source>
        <dbReference type="ARBA" id="ARBA00022692"/>
    </source>
</evidence>
<evidence type="ECO:0000256" key="8">
    <source>
        <dbReference type="SAM" id="Phobius"/>
    </source>
</evidence>
<keyword evidence="5 8" id="KW-0472">Membrane</keyword>
<feature type="transmembrane region" description="Helical" evidence="8">
    <location>
        <begin position="47"/>
        <end position="69"/>
    </location>
</feature>
<evidence type="ECO:0000259" key="9">
    <source>
        <dbReference type="PROSITE" id="PS50125"/>
    </source>
</evidence>
<protein>
    <recommendedName>
        <fullName evidence="9">Guanylate cyclase domain-containing protein</fullName>
    </recommendedName>
</protein>
<dbReference type="GO" id="GO:0004383">
    <property type="term" value="F:guanylate cyclase activity"/>
    <property type="evidence" value="ECO:0007669"/>
    <property type="project" value="TreeGrafter"/>
</dbReference>
<dbReference type="GO" id="GO:0000166">
    <property type="term" value="F:nucleotide binding"/>
    <property type="evidence" value="ECO:0007669"/>
    <property type="project" value="UniProtKB-KW"/>
</dbReference>
<dbReference type="Pfam" id="PF00211">
    <property type="entry name" value="Guanylate_cyc"/>
    <property type="match status" value="1"/>
</dbReference>
<keyword evidence="6" id="KW-0456">Lyase</keyword>
<evidence type="ECO:0000256" key="3">
    <source>
        <dbReference type="ARBA" id="ARBA00022741"/>
    </source>
</evidence>
<evidence type="ECO:0000256" key="7">
    <source>
        <dbReference type="SAM" id="MobiDB-lite"/>
    </source>
</evidence>
<dbReference type="GO" id="GO:0035556">
    <property type="term" value="P:intracellular signal transduction"/>
    <property type="evidence" value="ECO:0007669"/>
    <property type="project" value="InterPro"/>
</dbReference>
<dbReference type="Gene3D" id="3.30.70.1230">
    <property type="entry name" value="Nucleotide cyclase"/>
    <property type="match status" value="1"/>
</dbReference>
<feature type="transmembrane region" description="Helical" evidence="8">
    <location>
        <begin position="401"/>
        <end position="419"/>
    </location>
</feature>
<keyword evidence="4 8" id="KW-1133">Transmembrane helix</keyword>
<keyword evidence="3" id="KW-0547">Nucleotide-binding</keyword>
<evidence type="ECO:0000256" key="5">
    <source>
        <dbReference type="ARBA" id="ARBA00023136"/>
    </source>
</evidence>
<comment type="subcellular location">
    <subcellularLocation>
        <location evidence="1">Membrane</location>
    </subcellularLocation>
</comment>
<dbReference type="GO" id="GO:0007168">
    <property type="term" value="P:receptor guanylyl cyclase signaling pathway"/>
    <property type="evidence" value="ECO:0007669"/>
    <property type="project" value="TreeGrafter"/>
</dbReference>
<keyword evidence="2 8" id="KW-0812">Transmembrane</keyword>
<dbReference type="EMBL" id="HBFA01016256">
    <property type="protein sequence ID" value="CAD8665804.1"/>
    <property type="molecule type" value="Transcribed_RNA"/>
</dbReference>
<name>A0A7S0R3D8_9CHLO</name>
<evidence type="ECO:0000256" key="1">
    <source>
        <dbReference type="ARBA" id="ARBA00004370"/>
    </source>
</evidence>
<dbReference type="GO" id="GO:0005886">
    <property type="term" value="C:plasma membrane"/>
    <property type="evidence" value="ECO:0007669"/>
    <property type="project" value="TreeGrafter"/>
</dbReference>
<dbReference type="SMART" id="SM00044">
    <property type="entry name" value="CYCc"/>
    <property type="match status" value="1"/>
</dbReference>
<dbReference type="PANTHER" id="PTHR11920:SF335">
    <property type="entry name" value="GUANYLATE CYCLASE"/>
    <property type="match status" value="1"/>
</dbReference>
<feature type="compositionally biased region" description="Low complexity" evidence="7">
    <location>
        <begin position="539"/>
        <end position="549"/>
    </location>
</feature>
<dbReference type="InterPro" id="IPR001054">
    <property type="entry name" value="A/G_cyclase"/>
</dbReference>
<dbReference type="InterPro" id="IPR029787">
    <property type="entry name" value="Nucleotide_cyclase"/>
</dbReference>
<feature type="compositionally biased region" description="Basic and acidic residues" evidence="7">
    <location>
        <begin position="189"/>
        <end position="200"/>
    </location>
</feature>
<feature type="domain" description="Guanylate cyclase" evidence="9">
    <location>
        <begin position="637"/>
        <end position="770"/>
    </location>
</feature>
<dbReference type="PANTHER" id="PTHR11920">
    <property type="entry name" value="GUANYLYL CYCLASE"/>
    <property type="match status" value="1"/>
</dbReference>
<feature type="region of interest" description="Disordered" evidence="7">
    <location>
        <begin position="539"/>
        <end position="583"/>
    </location>
</feature>
<feature type="compositionally biased region" description="Polar residues" evidence="7">
    <location>
        <begin position="202"/>
        <end position="215"/>
    </location>
</feature>
<feature type="transmembrane region" description="Helical" evidence="8">
    <location>
        <begin position="18"/>
        <end position="40"/>
    </location>
</feature>
<feature type="compositionally biased region" description="Low complexity" evidence="7">
    <location>
        <begin position="569"/>
        <end position="580"/>
    </location>
</feature>
<dbReference type="InterPro" id="IPR050401">
    <property type="entry name" value="Cyclic_nucleotide_synthase"/>
</dbReference>
<sequence>MGVELDAGGRFVALQNDLLPGVILACMIVFTTFAGIELVFDRDGYQGAWLLWLLYPAAILVGMVTDWFMKEEIEFEDELRWASTHRYPDPMSRSDDPNIRSLSPDAIPEALVSASLKSFKSLNVRVPTTQGQNGKLEATVEDSDLCSTSAEPGCHNPLANSPSSVNSNTATNVACGSSAQKNILSKPPVTEHVDASHPVEDSGNSLAQPSISTNENHSRLDSATIHSQRPCVPSQSEPSVMEINSVPYSAHMTRQLSDPESRRGSKNSIESESIPSAPRGGDHVKTQTPLYVVQESTQTQYTSMAHLLAILVVPAGLHMRYRCFDTAGMVLLTAFLCPLNATFIYRPNSWSVFYWGWAYFVMLIVCFCYELFGIYKSHQDNSFFESTFQEGYLKTFIWQRYSFYFATNFGTQLICLLIARSSFVRYLKMIEANVELLGSILPKVILNGVLKFEEKESTPVAEAVVCMVKKGFGTITTLVVCYAACCVNFVRCRGTFWSSKSSGPASFLSQHLQGELLDRNVSTVTEMIQTFKPKRTRTSTTSSLTSLDSGGIKLQRMSSGDSSGNSMYQQGQSQTRSTVSRSDRVSRFAVNTYPDKQRVSLNSLSTYGTKLFNRSASKSNSKAVIEAIPHQHHAEITLICIDIVSFTSLCTEVTPMKVMLFLDDFFSAVDECALLFNVIKLRTIGDGYMAAAGLMTAFGNSIDQYFSAWRALSFAYKVLQTTSTLQDPCNKPVKLRIGINTGDLHSGLVGCTHPQYDVFGITVTIAQLMEEKAVPSTVFLTSTTRQKLDKESHKNQARVWNVKFEPAPPVFVDGWGEMDTFLVNRSLEEDNVMADIEQVLPHCLQRSSLMITKMKHGEKAKKEWAKKKWAYLFGSQKSFPSNDLVSQVGRAELNQLYGDDQI</sequence>
<feature type="transmembrane region" description="Helical" evidence="8">
    <location>
        <begin position="352"/>
        <end position="372"/>
    </location>
</feature>
<reference evidence="10" key="1">
    <citation type="submission" date="2021-01" db="EMBL/GenBank/DDBJ databases">
        <authorList>
            <person name="Corre E."/>
            <person name="Pelletier E."/>
            <person name="Niang G."/>
            <person name="Scheremetjew M."/>
            <person name="Finn R."/>
            <person name="Kale V."/>
            <person name="Holt S."/>
            <person name="Cochrane G."/>
            <person name="Meng A."/>
            <person name="Brown T."/>
            <person name="Cohen L."/>
        </authorList>
    </citation>
    <scope>NUCLEOTIDE SEQUENCE</scope>
    <source>
        <strain evidence="10">CCMP722</strain>
    </source>
</reference>
<organism evidence="10">
    <name type="scientific">Pyramimonas obovata</name>
    <dbReference type="NCBI Taxonomy" id="1411642"/>
    <lineage>
        <taxon>Eukaryota</taxon>
        <taxon>Viridiplantae</taxon>
        <taxon>Chlorophyta</taxon>
        <taxon>Pyramimonadophyceae</taxon>
        <taxon>Pyramimonadales</taxon>
        <taxon>Pyramimonadaceae</taxon>
        <taxon>Pyramimonas</taxon>
        <taxon>Pyramimonas incertae sedis</taxon>
    </lineage>
</organism>
<feature type="transmembrane region" description="Helical" evidence="8">
    <location>
        <begin position="326"/>
        <end position="346"/>
    </location>
</feature>
<dbReference type="PROSITE" id="PS50125">
    <property type="entry name" value="GUANYLATE_CYCLASE_2"/>
    <property type="match status" value="1"/>
</dbReference>
<dbReference type="GO" id="GO:0001653">
    <property type="term" value="F:peptide receptor activity"/>
    <property type="evidence" value="ECO:0007669"/>
    <property type="project" value="TreeGrafter"/>
</dbReference>
<evidence type="ECO:0000256" key="4">
    <source>
        <dbReference type="ARBA" id="ARBA00022989"/>
    </source>
</evidence>
<dbReference type="SUPFAM" id="SSF55073">
    <property type="entry name" value="Nucleotide cyclase"/>
    <property type="match status" value="1"/>
</dbReference>
<proteinExistence type="predicted"/>
<dbReference type="CDD" id="cd07302">
    <property type="entry name" value="CHD"/>
    <property type="match status" value="1"/>
</dbReference>
<dbReference type="GO" id="GO:0004016">
    <property type="term" value="F:adenylate cyclase activity"/>
    <property type="evidence" value="ECO:0007669"/>
    <property type="project" value="TreeGrafter"/>
</dbReference>
<evidence type="ECO:0000256" key="6">
    <source>
        <dbReference type="ARBA" id="ARBA00023239"/>
    </source>
</evidence>
<dbReference type="AlphaFoldDB" id="A0A7S0R3D8"/>
<evidence type="ECO:0000313" key="10">
    <source>
        <dbReference type="EMBL" id="CAD8665804.1"/>
    </source>
</evidence>
<accession>A0A7S0R3D8</accession>
<gene>
    <name evidence="10" type="ORF">POBO1169_LOCUS8360</name>
</gene>
<feature type="region of interest" description="Disordered" evidence="7">
    <location>
        <begin position="253"/>
        <end position="285"/>
    </location>
</feature>